<dbReference type="AlphaFoldDB" id="A0A7J6F4D0"/>
<dbReference type="Pfam" id="PF01754">
    <property type="entry name" value="zf-A20"/>
    <property type="match status" value="1"/>
</dbReference>
<evidence type="ECO:0000259" key="6">
    <source>
        <dbReference type="PROSITE" id="PS51036"/>
    </source>
</evidence>
<dbReference type="GO" id="GO:0008270">
    <property type="term" value="F:zinc ion binding"/>
    <property type="evidence" value="ECO:0007669"/>
    <property type="project" value="UniProtKB-KW"/>
</dbReference>
<evidence type="ECO:0000313" key="8">
    <source>
        <dbReference type="EMBL" id="KAF4365567.1"/>
    </source>
</evidence>
<name>A0A7J6F4D0_CANSA</name>
<gene>
    <name evidence="8" type="ORF">F8388_007400</name>
</gene>
<dbReference type="SMART" id="SM00154">
    <property type="entry name" value="ZnF_AN1"/>
    <property type="match status" value="1"/>
</dbReference>
<dbReference type="PROSITE" id="PS51036">
    <property type="entry name" value="ZF_A20"/>
    <property type="match status" value="1"/>
</dbReference>
<dbReference type="InterPro" id="IPR035896">
    <property type="entry name" value="AN1-like_Znf"/>
</dbReference>
<dbReference type="GO" id="GO:0016567">
    <property type="term" value="P:protein ubiquitination"/>
    <property type="evidence" value="ECO:0007669"/>
    <property type="project" value="TreeGrafter"/>
</dbReference>
<evidence type="ECO:0000256" key="4">
    <source>
        <dbReference type="ARBA" id="ARBA00022833"/>
    </source>
</evidence>
<evidence type="ECO:0000256" key="3">
    <source>
        <dbReference type="ARBA" id="ARBA00022771"/>
    </source>
</evidence>
<evidence type="ECO:0000259" key="7">
    <source>
        <dbReference type="PROSITE" id="PS51039"/>
    </source>
</evidence>
<dbReference type="Pfam" id="PF01428">
    <property type="entry name" value="zf-AN1"/>
    <property type="match status" value="1"/>
</dbReference>
<dbReference type="FunFam" id="4.10.1110.10:FF:000001">
    <property type="entry name" value="Zinc finger AN1-type containing 6"/>
    <property type="match status" value="1"/>
</dbReference>
<organism evidence="8 9">
    <name type="scientific">Cannabis sativa</name>
    <name type="common">Hemp</name>
    <name type="synonym">Marijuana</name>
    <dbReference type="NCBI Taxonomy" id="3483"/>
    <lineage>
        <taxon>Eukaryota</taxon>
        <taxon>Viridiplantae</taxon>
        <taxon>Streptophyta</taxon>
        <taxon>Embryophyta</taxon>
        <taxon>Tracheophyta</taxon>
        <taxon>Spermatophyta</taxon>
        <taxon>Magnoliopsida</taxon>
        <taxon>eudicotyledons</taxon>
        <taxon>Gunneridae</taxon>
        <taxon>Pentapetalae</taxon>
        <taxon>rosids</taxon>
        <taxon>fabids</taxon>
        <taxon>Rosales</taxon>
        <taxon>Cannabaceae</taxon>
        <taxon>Cannabis</taxon>
    </lineage>
</organism>
<keyword evidence="2" id="KW-0479">Metal-binding</keyword>
<dbReference type="EMBL" id="JAATIP010000158">
    <property type="protein sequence ID" value="KAF4365567.1"/>
    <property type="molecule type" value="Genomic_DNA"/>
</dbReference>
<dbReference type="InterPro" id="IPR000058">
    <property type="entry name" value="Znf_AN1"/>
</dbReference>
<evidence type="ECO:0000313" key="9">
    <source>
        <dbReference type="Proteomes" id="UP000525078"/>
    </source>
</evidence>
<evidence type="ECO:0000256" key="1">
    <source>
        <dbReference type="ARBA" id="ARBA00003732"/>
    </source>
</evidence>
<protein>
    <recommendedName>
        <fullName evidence="10">Zinc finger A20 and AN1 domain-containing stress-associated protein 5</fullName>
    </recommendedName>
</protein>
<comment type="caution">
    <text evidence="8">The sequence shown here is derived from an EMBL/GenBank/DDBJ whole genome shotgun (WGS) entry which is preliminary data.</text>
</comment>
<evidence type="ECO:0000256" key="2">
    <source>
        <dbReference type="ARBA" id="ARBA00022723"/>
    </source>
</evidence>
<dbReference type="PANTHER" id="PTHR10634:SF22">
    <property type="entry name" value="ZINC FINGER A20 AND AN1 DOMAIN-CONTAINING STRESS-ASSOCIATED PROTEIN 5"/>
    <property type="match status" value="1"/>
</dbReference>
<dbReference type="GO" id="GO:0004842">
    <property type="term" value="F:ubiquitin-protein transferase activity"/>
    <property type="evidence" value="ECO:0007669"/>
    <property type="project" value="TreeGrafter"/>
</dbReference>
<dbReference type="SMART" id="SM00259">
    <property type="entry name" value="ZnF_A20"/>
    <property type="match status" value="1"/>
</dbReference>
<sequence>MAQRTEKEETEFKVHETITLCVNNCGVTGNPATNNMCQKCFNASTSSSSSSSATVTTTSSVSASTVNLKFSAEKITRFSERSDCFTAEYSRKTTADSSRSDEPVSAKRVVNRCSGCRRKVGLTGFRCRCGELFCAEHRYTDRHDCNYDYKTAGREAIARENPVVKAAKIVRGIDLVIEFPRSPSRRLIIESSSSKEFFK</sequence>
<accession>A0A7J6F4D0</accession>
<dbReference type="Proteomes" id="UP000525078">
    <property type="component" value="Unassembled WGS sequence"/>
</dbReference>
<feature type="domain" description="AN1-type" evidence="7">
    <location>
        <begin position="107"/>
        <end position="153"/>
    </location>
</feature>
<proteinExistence type="predicted"/>
<dbReference type="SUPFAM" id="SSF118310">
    <property type="entry name" value="AN1-like Zinc finger"/>
    <property type="match status" value="1"/>
</dbReference>
<evidence type="ECO:0008006" key="10">
    <source>
        <dbReference type="Google" id="ProtNLM"/>
    </source>
</evidence>
<dbReference type="PANTHER" id="PTHR10634">
    <property type="entry name" value="AN1-TYPE ZINC FINGER PROTEIN"/>
    <property type="match status" value="1"/>
</dbReference>
<evidence type="ECO:0000256" key="5">
    <source>
        <dbReference type="PROSITE-ProRule" id="PRU00449"/>
    </source>
</evidence>
<dbReference type="FunFam" id="1.20.5.4770:FF:000006">
    <property type="entry name" value="Zinc finger A20 and AN1 domain-containing stress-associated protein 1"/>
    <property type="match status" value="1"/>
</dbReference>
<dbReference type="GO" id="GO:0003677">
    <property type="term" value="F:DNA binding"/>
    <property type="evidence" value="ECO:0007669"/>
    <property type="project" value="InterPro"/>
</dbReference>
<dbReference type="Gene3D" id="4.10.1110.10">
    <property type="entry name" value="AN1-like Zinc finger"/>
    <property type="match status" value="1"/>
</dbReference>
<comment type="function">
    <text evidence="1">May be involved in environmental stress response.</text>
</comment>
<dbReference type="PROSITE" id="PS51039">
    <property type="entry name" value="ZF_AN1"/>
    <property type="match status" value="1"/>
</dbReference>
<keyword evidence="3 5" id="KW-0863">Zinc-finger</keyword>
<keyword evidence="4" id="KW-0862">Zinc</keyword>
<dbReference type="InterPro" id="IPR050652">
    <property type="entry name" value="AN1_A20_ZnFinger"/>
</dbReference>
<dbReference type="Gene3D" id="1.20.5.4770">
    <property type="match status" value="1"/>
</dbReference>
<dbReference type="InterPro" id="IPR002653">
    <property type="entry name" value="Znf_A20"/>
</dbReference>
<feature type="domain" description="A20-type" evidence="6">
    <location>
        <begin position="15"/>
        <end position="49"/>
    </location>
</feature>
<dbReference type="SUPFAM" id="SSF57716">
    <property type="entry name" value="Glucocorticoid receptor-like (DNA-binding domain)"/>
    <property type="match status" value="1"/>
</dbReference>
<reference evidence="8 9" key="1">
    <citation type="journal article" date="2020" name="bioRxiv">
        <title>Sequence and annotation of 42 cannabis genomes reveals extensive copy number variation in cannabinoid synthesis and pathogen resistance genes.</title>
        <authorList>
            <person name="Mckernan K.J."/>
            <person name="Helbert Y."/>
            <person name="Kane L.T."/>
            <person name="Ebling H."/>
            <person name="Zhang L."/>
            <person name="Liu B."/>
            <person name="Eaton Z."/>
            <person name="Mclaughlin S."/>
            <person name="Kingan S."/>
            <person name="Baybayan P."/>
            <person name="Concepcion G."/>
            <person name="Jordan M."/>
            <person name="Riva A."/>
            <person name="Barbazuk W."/>
            <person name="Harkins T."/>
        </authorList>
    </citation>
    <scope>NUCLEOTIDE SEQUENCE [LARGE SCALE GENOMIC DNA]</scope>
    <source>
        <strain evidence="9">cv. Jamaican Lion 4</strain>
        <tissue evidence="8">Leaf</tissue>
    </source>
</reference>